<dbReference type="GO" id="GO:0048038">
    <property type="term" value="F:quinone binding"/>
    <property type="evidence" value="ECO:0007669"/>
    <property type="project" value="UniProtKB-KW"/>
</dbReference>
<organism evidence="11 12">
    <name type="scientific">Plectonema cf. radiosum LEGE 06105</name>
    <dbReference type="NCBI Taxonomy" id="945769"/>
    <lineage>
        <taxon>Bacteria</taxon>
        <taxon>Bacillati</taxon>
        <taxon>Cyanobacteriota</taxon>
        <taxon>Cyanophyceae</taxon>
        <taxon>Oscillatoriophycideae</taxon>
        <taxon>Oscillatoriales</taxon>
        <taxon>Microcoleaceae</taxon>
        <taxon>Plectonema</taxon>
    </lineage>
</organism>
<dbReference type="InterPro" id="IPR038354">
    <property type="entry name" value="VKOR_sf"/>
</dbReference>
<dbReference type="GO" id="GO:0016491">
    <property type="term" value="F:oxidoreductase activity"/>
    <property type="evidence" value="ECO:0007669"/>
    <property type="project" value="UniProtKB-KW"/>
</dbReference>
<evidence type="ECO:0000256" key="9">
    <source>
        <dbReference type="ARBA" id="ARBA00023284"/>
    </source>
</evidence>
<dbReference type="RefSeq" id="WP_193918026.1">
    <property type="nucleotide sequence ID" value="NZ_JADEWL010000012.1"/>
</dbReference>
<keyword evidence="7" id="KW-0472">Membrane</keyword>
<dbReference type="Proteomes" id="UP000620559">
    <property type="component" value="Unassembled WGS sequence"/>
</dbReference>
<comment type="subcellular location">
    <subcellularLocation>
        <location evidence="1">Membrane</location>
        <topology evidence="1">Multi-pass membrane protein</topology>
    </subcellularLocation>
</comment>
<evidence type="ECO:0000256" key="4">
    <source>
        <dbReference type="ARBA" id="ARBA00022719"/>
    </source>
</evidence>
<dbReference type="InterPro" id="IPR012932">
    <property type="entry name" value="VKOR"/>
</dbReference>
<evidence type="ECO:0000256" key="6">
    <source>
        <dbReference type="ARBA" id="ARBA00023002"/>
    </source>
</evidence>
<dbReference type="AlphaFoldDB" id="A0A8J7F9U8"/>
<evidence type="ECO:0000256" key="2">
    <source>
        <dbReference type="ARBA" id="ARBA00006214"/>
    </source>
</evidence>
<dbReference type="GO" id="GO:0016020">
    <property type="term" value="C:membrane"/>
    <property type="evidence" value="ECO:0007669"/>
    <property type="project" value="UniProtKB-SubCell"/>
</dbReference>
<dbReference type="EMBL" id="JADEWL010000012">
    <property type="protein sequence ID" value="MBE9212258.1"/>
    <property type="molecule type" value="Genomic_DNA"/>
</dbReference>
<keyword evidence="6" id="KW-0560">Oxidoreductase</keyword>
<keyword evidence="8" id="KW-1015">Disulfide bond</keyword>
<comment type="similarity">
    <text evidence="2">Belongs to the VKOR family.</text>
</comment>
<evidence type="ECO:0000313" key="12">
    <source>
        <dbReference type="Proteomes" id="UP000620559"/>
    </source>
</evidence>
<accession>A0A8J7F9U8</accession>
<sequence length="175" mass="18989">MNPQQLSHELREGNSPDLNRRRQIVSLSMLGASMGQIVSLYQTGVIDHLPDPPISIFDADRVDASEYAYSRFNSPDGPIMLVNYGITAWLAAAGGQDRAEKNPLLPLAMGTKILVDAVISAELAREEWRENKAFCEYCQIATLCSFASLALAIPEMTSAARTLLGQSKDNSGTSA</sequence>
<dbReference type="Gene3D" id="1.20.1440.130">
    <property type="entry name" value="VKOR domain"/>
    <property type="match status" value="1"/>
</dbReference>
<evidence type="ECO:0000256" key="7">
    <source>
        <dbReference type="ARBA" id="ARBA00023136"/>
    </source>
</evidence>
<evidence type="ECO:0000256" key="8">
    <source>
        <dbReference type="ARBA" id="ARBA00023157"/>
    </source>
</evidence>
<evidence type="ECO:0000259" key="10">
    <source>
        <dbReference type="Pfam" id="PF07884"/>
    </source>
</evidence>
<feature type="domain" description="Vitamin K epoxide reductase" evidence="10">
    <location>
        <begin position="24"/>
        <end position="153"/>
    </location>
</feature>
<dbReference type="Pfam" id="PF07884">
    <property type="entry name" value="VKOR"/>
    <property type="match status" value="1"/>
</dbReference>
<keyword evidence="3" id="KW-0812">Transmembrane</keyword>
<evidence type="ECO:0000256" key="5">
    <source>
        <dbReference type="ARBA" id="ARBA00022989"/>
    </source>
</evidence>
<keyword evidence="5" id="KW-1133">Transmembrane helix</keyword>
<gene>
    <name evidence="11" type="ORF">IQ247_05965</name>
</gene>
<name>A0A8J7F9U8_9CYAN</name>
<comment type="caution">
    <text evidence="11">The sequence shown here is derived from an EMBL/GenBank/DDBJ whole genome shotgun (WGS) entry which is preliminary data.</text>
</comment>
<keyword evidence="4" id="KW-0874">Quinone</keyword>
<evidence type="ECO:0000256" key="1">
    <source>
        <dbReference type="ARBA" id="ARBA00004141"/>
    </source>
</evidence>
<proteinExistence type="inferred from homology"/>
<reference evidence="11" key="1">
    <citation type="submission" date="2020-10" db="EMBL/GenBank/DDBJ databases">
        <authorList>
            <person name="Castelo-Branco R."/>
            <person name="Eusebio N."/>
            <person name="Adriana R."/>
            <person name="Vieira A."/>
            <person name="Brugerolle De Fraissinette N."/>
            <person name="Rezende De Castro R."/>
            <person name="Schneider M.P."/>
            <person name="Vasconcelos V."/>
            <person name="Leao P.N."/>
        </authorList>
    </citation>
    <scope>NUCLEOTIDE SEQUENCE</scope>
    <source>
        <strain evidence="11">LEGE 06105</strain>
    </source>
</reference>
<keyword evidence="9" id="KW-0676">Redox-active center</keyword>
<evidence type="ECO:0000313" key="11">
    <source>
        <dbReference type="EMBL" id="MBE9212258.1"/>
    </source>
</evidence>
<keyword evidence="12" id="KW-1185">Reference proteome</keyword>
<protein>
    <submittedName>
        <fullName evidence="11">Vitamin K epoxide reductase family protein</fullName>
    </submittedName>
</protein>
<evidence type="ECO:0000256" key="3">
    <source>
        <dbReference type="ARBA" id="ARBA00022692"/>
    </source>
</evidence>